<sequence length="363" mass="41405">MYTIFCIVVTGSELFPNGTGALCTWAEANPHKGDSYIKLQLVGGTTTDYKISTLIFNYRDTVNFASVSTIEEFIALYPNNKTELYLKILSDGKCIVDAAEGRTIDESKFWTGVIDGEIVYPVTESGFYCVYIASPVLVDVPVYKLLIQYNSCYGNLEYRGYLRYTCLKWIFAVLAVVIAILFKFSNFLTGEGVERLSSVEAVMNTLAMLVFISFVVMELFNFWRLFVVNNMHAPHERIKMKSVLSLLDHFSMSFHKVFRFYVALLFSMGLGVIYYYKEDVNYARFPSGLFWRTTAVPLVGGIITFLIVTRGYWPSTISFLSRTIKIQPNLVLFILYSNIFTIRVIYLIWAASVTKPAIDRKID</sequence>
<dbReference type="Proteomes" id="UP000669133">
    <property type="component" value="Unassembled WGS sequence"/>
</dbReference>
<reference evidence="2 3" key="1">
    <citation type="submission" date="2020-12" db="EMBL/GenBank/DDBJ databases">
        <title>Effect of drift, selection, and recombination on the evolution of hybrid genomes in Candida yeast pathogens.</title>
        <authorList>
            <person name="Mixao V."/>
            <person name="Ksiezopolska E."/>
            <person name="Saus E."/>
            <person name="Boekhout T."/>
            <person name="Gacser A."/>
            <person name="Gabaldon T."/>
        </authorList>
    </citation>
    <scope>NUCLEOTIDE SEQUENCE [LARGE SCALE GENOMIC DNA]</scope>
    <source>
        <strain evidence="2 3">BP57</strain>
    </source>
</reference>
<dbReference type="EMBL" id="JAEOAQ010000003">
    <property type="protein sequence ID" value="KAG5419355.1"/>
    <property type="molecule type" value="Genomic_DNA"/>
</dbReference>
<feature type="transmembrane region" description="Helical" evidence="1">
    <location>
        <begin position="258"/>
        <end position="277"/>
    </location>
</feature>
<name>A0A8H7ZH10_9ASCO</name>
<protein>
    <submittedName>
        <fullName evidence="2">Uncharacterized protein</fullName>
    </submittedName>
</protein>
<feature type="transmembrane region" description="Helical" evidence="1">
    <location>
        <begin position="330"/>
        <end position="351"/>
    </location>
</feature>
<keyword evidence="1" id="KW-0472">Membrane</keyword>
<gene>
    <name evidence="2" type="ORF">I9W82_003122</name>
</gene>
<evidence type="ECO:0000313" key="3">
    <source>
        <dbReference type="Proteomes" id="UP000669133"/>
    </source>
</evidence>
<proteinExistence type="predicted"/>
<dbReference type="RefSeq" id="XP_067548471.1">
    <property type="nucleotide sequence ID" value="XM_067692054.1"/>
</dbReference>
<dbReference type="AlphaFoldDB" id="A0A8H7ZH10"/>
<evidence type="ECO:0000256" key="1">
    <source>
        <dbReference type="SAM" id="Phobius"/>
    </source>
</evidence>
<organism evidence="2 3">
    <name type="scientific">Candida metapsilosis</name>
    <dbReference type="NCBI Taxonomy" id="273372"/>
    <lineage>
        <taxon>Eukaryota</taxon>
        <taxon>Fungi</taxon>
        <taxon>Dikarya</taxon>
        <taxon>Ascomycota</taxon>
        <taxon>Saccharomycotina</taxon>
        <taxon>Pichiomycetes</taxon>
        <taxon>Debaryomycetaceae</taxon>
        <taxon>Candida/Lodderomyces clade</taxon>
        <taxon>Candida</taxon>
    </lineage>
</organism>
<dbReference type="OrthoDB" id="4022842at2759"/>
<keyword evidence="3" id="KW-1185">Reference proteome</keyword>
<accession>A0A8H7ZH10</accession>
<feature type="transmembrane region" description="Helical" evidence="1">
    <location>
        <begin position="289"/>
        <end position="309"/>
    </location>
</feature>
<feature type="transmembrane region" description="Helical" evidence="1">
    <location>
        <begin position="205"/>
        <end position="227"/>
    </location>
</feature>
<feature type="transmembrane region" description="Helical" evidence="1">
    <location>
        <begin position="166"/>
        <end position="185"/>
    </location>
</feature>
<dbReference type="GeneID" id="93651751"/>
<keyword evidence="1" id="KW-0812">Transmembrane</keyword>
<evidence type="ECO:0000313" key="2">
    <source>
        <dbReference type="EMBL" id="KAG5419355.1"/>
    </source>
</evidence>
<keyword evidence="1" id="KW-1133">Transmembrane helix</keyword>
<comment type="caution">
    <text evidence="2">The sequence shown here is derived from an EMBL/GenBank/DDBJ whole genome shotgun (WGS) entry which is preliminary data.</text>
</comment>